<dbReference type="GO" id="GO:0031369">
    <property type="term" value="F:translation initiation factor binding"/>
    <property type="evidence" value="ECO:0007669"/>
    <property type="project" value="TreeGrafter"/>
</dbReference>
<evidence type="ECO:0000256" key="3">
    <source>
        <dbReference type="ARBA" id="ARBA00022448"/>
    </source>
</evidence>
<keyword evidence="6" id="KW-0811">Translocation</keyword>
<reference evidence="14" key="1">
    <citation type="submission" date="2021-05" db="EMBL/GenBank/DDBJ databases">
        <authorList>
            <person name="Alioto T."/>
            <person name="Alioto T."/>
            <person name="Gomez Garrido J."/>
        </authorList>
    </citation>
    <scope>NUCLEOTIDE SEQUENCE</scope>
</reference>
<accession>A0A8D8YGK9</accession>
<keyword evidence="8" id="KW-0539">Nucleus</keyword>
<dbReference type="InterPro" id="IPR012476">
    <property type="entry name" value="GLE1"/>
</dbReference>
<evidence type="ECO:0000256" key="12">
    <source>
        <dbReference type="ARBA" id="ARBA00030897"/>
    </source>
</evidence>
<dbReference type="GO" id="GO:0005737">
    <property type="term" value="C:cytoplasm"/>
    <property type="evidence" value="ECO:0007669"/>
    <property type="project" value="TreeGrafter"/>
</dbReference>
<evidence type="ECO:0000256" key="5">
    <source>
        <dbReference type="ARBA" id="ARBA00022927"/>
    </source>
</evidence>
<dbReference type="GO" id="GO:0015031">
    <property type="term" value="P:protein transport"/>
    <property type="evidence" value="ECO:0007669"/>
    <property type="project" value="UniProtKB-KW"/>
</dbReference>
<evidence type="ECO:0000256" key="7">
    <source>
        <dbReference type="ARBA" id="ARBA00023132"/>
    </source>
</evidence>
<evidence type="ECO:0000256" key="6">
    <source>
        <dbReference type="ARBA" id="ARBA00023010"/>
    </source>
</evidence>
<dbReference type="GO" id="GO:0000822">
    <property type="term" value="F:inositol hexakisphosphate binding"/>
    <property type="evidence" value="ECO:0007669"/>
    <property type="project" value="TreeGrafter"/>
</dbReference>
<feature type="compositionally biased region" description="Polar residues" evidence="13">
    <location>
        <begin position="409"/>
        <end position="419"/>
    </location>
</feature>
<dbReference type="EMBL" id="HBUF01376218">
    <property type="protein sequence ID" value="CAG6728417.1"/>
    <property type="molecule type" value="Transcribed_RNA"/>
</dbReference>
<proteinExistence type="inferred from homology"/>
<feature type="region of interest" description="Disordered" evidence="13">
    <location>
        <begin position="409"/>
        <end position="443"/>
    </location>
</feature>
<evidence type="ECO:0000313" key="14">
    <source>
        <dbReference type="EMBL" id="CAG6728417.1"/>
    </source>
</evidence>
<evidence type="ECO:0000256" key="4">
    <source>
        <dbReference type="ARBA" id="ARBA00022816"/>
    </source>
</evidence>
<comment type="function">
    <text evidence="9">Required for the export of mRNAs containing poly(A) tails from the nucleus into the cytoplasm. May be involved in the terminal step of the mRNA transport through the nuclear pore complex (NPC).</text>
</comment>
<dbReference type="Gene3D" id="1.25.40.510">
    <property type="entry name" value="GLE1-like"/>
    <property type="match status" value="1"/>
</dbReference>
<comment type="similarity">
    <text evidence="2">Belongs to the GLE1 family.</text>
</comment>
<evidence type="ECO:0000256" key="8">
    <source>
        <dbReference type="ARBA" id="ARBA00023242"/>
    </source>
</evidence>
<evidence type="ECO:0000256" key="2">
    <source>
        <dbReference type="ARBA" id="ARBA00011056"/>
    </source>
</evidence>
<feature type="compositionally biased region" description="Basic and acidic residues" evidence="13">
    <location>
        <begin position="132"/>
        <end position="142"/>
    </location>
</feature>
<dbReference type="GO" id="GO:0005543">
    <property type="term" value="F:phospholipid binding"/>
    <property type="evidence" value="ECO:0007669"/>
    <property type="project" value="TreeGrafter"/>
</dbReference>
<organism evidence="14">
    <name type="scientific">Cacopsylla melanoneura</name>
    <dbReference type="NCBI Taxonomy" id="428564"/>
    <lineage>
        <taxon>Eukaryota</taxon>
        <taxon>Metazoa</taxon>
        <taxon>Ecdysozoa</taxon>
        <taxon>Arthropoda</taxon>
        <taxon>Hexapoda</taxon>
        <taxon>Insecta</taxon>
        <taxon>Pterygota</taxon>
        <taxon>Neoptera</taxon>
        <taxon>Paraneoptera</taxon>
        <taxon>Hemiptera</taxon>
        <taxon>Sternorrhyncha</taxon>
        <taxon>Psylloidea</taxon>
        <taxon>Psyllidae</taxon>
        <taxon>Psyllinae</taxon>
        <taxon>Cacopsylla</taxon>
    </lineage>
</organism>
<keyword evidence="4" id="KW-0509">mRNA transport</keyword>
<feature type="region of interest" description="Disordered" evidence="13">
    <location>
        <begin position="129"/>
        <end position="159"/>
    </location>
</feature>
<keyword evidence="5" id="KW-0653">Protein transport</keyword>
<protein>
    <recommendedName>
        <fullName evidence="10">mRNA export factor GLE1</fullName>
    </recommendedName>
    <alternativeName>
        <fullName evidence="12">GLE1 RNA export mediator</fullName>
    </alternativeName>
    <alternativeName>
        <fullName evidence="11">Nucleoporin GLE1</fullName>
    </alternativeName>
</protein>
<name>A0A8D8YGK9_9HEMI</name>
<keyword evidence="3" id="KW-0813">Transport</keyword>
<dbReference type="PANTHER" id="PTHR12960">
    <property type="entry name" value="GLE-1-RELATED"/>
    <property type="match status" value="1"/>
</dbReference>
<evidence type="ECO:0000256" key="9">
    <source>
        <dbReference type="ARBA" id="ARBA00024680"/>
    </source>
</evidence>
<dbReference type="GO" id="GO:0016973">
    <property type="term" value="P:poly(A)+ mRNA export from nucleus"/>
    <property type="evidence" value="ECO:0007669"/>
    <property type="project" value="InterPro"/>
</dbReference>
<evidence type="ECO:0000256" key="1">
    <source>
        <dbReference type="ARBA" id="ARBA00004567"/>
    </source>
</evidence>
<evidence type="ECO:0000256" key="10">
    <source>
        <dbReference type="ARBA" id="ARBA00026227"/>
    </source>
</evidence>
<dbReference type="Pfam" id="PF07817">
    <property type="entry name" value="GLE1"/>
    <property type="match status" value="1"/>
</dbReference>
<comment type="subcellular location">
    <subcellularLocation>
        <location evidence="1">Nucleus</location>
        <location evidence="1">Nuclear pore complex</location>
    </subcellularLocation>
</comment>
<evidence type="ECO:0000256" key="13">
    <source>
        <dbReference type="SAM" id="MobiDB-lite"/>
    </source>
</evidence>
<dbReference type="PANTHER" id="PTHR12960:SF0">
    <property type="entry name" value="MRNA EXPORT FACTOR GLE1"/>
    <property type="match status" value="1"/>
</dbReference>
<dbReference type="AlphaFoldDB" id="A0A8D8YGK9"/>
<evidence type="ECO:0000256" key="11">
    <source>
        <dbReference type="ARBA" id="ARBA00029983"/>
    </source>
</evidence>
<keyword evidence="7" id="KW-0906">Nuclear pore complex</keyword>
<dbReference type="GO" id="GO:0044614">
    <property type="term" value="C:nuclear pore cytoplasmic filaments"/>
    <property type="evidence" value="ECO:0007669"/>
    <property type="project" value="TreeGrafter"/>
</dbReference>
<dbReference type="InterPro" id="IPR038506">
    <property type="entry name" value="GLE1-like_sf"/>
</dbReference>
<sequence>MMNRPYKSSSSLLRSPRLHLNEPKIKISDLPNSKFTFNSKPAHYVSKKTDFESQILCNVEDVFKKSPSCRLKTNVNLDLSLSPASNLTVSRLHRSNEESYTQDLSLKESIESKIQSIFEDVHELTLGPNAILHDDNKDDTTKQEGVPDSEDSNCKPPCQDLAISSEDSSALDEGIRIYLKNECTEKSYSYSSKKFSEAMNQFSCKQNREYLDKKKSIELSVLSDQLRQQTQLTTEAQLSANLNMVKKNVMARQGISNVLQNLMKQETEDKMKKEKEKQEGLMAICKVVNNTVNTFKSKEEIFLNNLTKCRNVARFQQEGQELIGFNKRFCLDLMNLITKCKQGSITNEDVTHLNKLMTKSLDCFDRLGKIHETIQVETAAAQAAAAAAQASAAEAQVAAAKAQAEMLTQAQPTVQSSPARAQGPDTSSTNRTSSTDNTSPLSTIIDPISLQTYKEMSENYKTVEQKLEKMMTDPDLKTFRFQCIKAFNIPINAIDTQHTLEQYNRLTSVLRGDKTVGTGRNMQRVSDHPLGVLFCMYSMAKKFVSHVDVKPCVLFAYASVIVELWREFPDFGKLLLGAFHEQCPYLIPVFWPQQEGQSNEQYYKSLGYQYIDGQVEKQELFLKRIIAMTQLYAAITITPTRAGGSKPHPHNLMFSWRWMAAMLSLDPQPDVSATLLYSYIKIAGNKMAVTYRKQFFKLIHFIKNNYLRRIKQVTPEDQSQQSIYILEELVNNIVKTNHVPPPEGQLPAKLW</sequence>
<feature type="compositionally biased region" description="Low complexity" evidence="13">
    <location>
        <begin position="425"/>
        <end position="439"/>
    </location>
</feature>